<feature type="region of interest" description="Disordered" evidence="1">
    <location>
        <begin position="297"/>
        <end position="341"/>
    </location>
</feature>
<feature type="non-terminal residue" evidence="2">
    <location>
        <position position="1"/>
    </location>
</feature>
<gene>
    <name evidence="2" type="ORF">BGZ70_005761</name>
</gene>
<feature type="compositionally biased region" description="Polar residues" evidence="1">
    <location>
        <begin position="317"/>
        <end position="341"/>
    </location>
</feature>
<reference evidence="2" key="1">
    <citation type="journal article" date="2020" name="Fungal Divers.">
        <title>Resolving the Mortierellaceae phylogeny through synthesis of multi-gene phylogenetics and phylogenomics.</title>
        <authorList>
            <person name="Vandepol N."/>
            <person name="Liber J."/>
            <person name="Desiro A."/>
            <person name="Na H."/>
            <person name="Kennedy M."/>
            <person name="Barry K."/>
            <person name="Grigoriev I.V."/>
            <person name="Miller A.N."/>
            <person name="O'Donnell K."/>
            <person name="Stajich J.E."/>
            <person name="Bonito G."/>
        </authorList>
    </citation>
    <scope>NUCLEOTIDE SEQUENCE</scope>
    <source>
        <strain evidence="2">CK1249</strain>
    </source>
</reference>
<comment type="caution">
    <text evidence="2">The sequence shown here is derived from an EMBL/GenBank/DDBJ whole genome shotgun (WGS) entry which is preliminary data.</text>
</comment>
<dbReference type="Proteomes" id="UP000738359">
    <property type="component" value="Unassembled WGS sequence"/>
</dbReference>
<evidence type="ECO:0000313" key="2">
    <source>
        <dbReference type="EMBL" id="KAF9943574.1"/>
    </source>
</evidence>
<organism evidence="2 3">
    <name type="scientific">Mortierella alpina</name>
    <name type="common">Oleaginous fungus</name>
    <name type="synonym">Mortierella renispora</name>
    <dbReference type="NCBI Taxonomy" id="64518"/>
    <lineage>
        <taxon>Eukaryota</taxon>
        <taxon>Fungi</taxon>
        <taxon>Fungi incertae sedis</taxon>
        <taxon>Mucoromycota</taxon>
        <taxon>Mortierellomycotina</taxon>
        <taxon>Mortierellomycetes</taxon>
        <taxon>Mortierellales</taxon>
        <taxon>Mortierellaceae</taxon>
        <taxon>Mortierella</taxon>
    </lineage>
</organism>
<dbReference type="AlphaFoldDB" id="A0A9P6IR41"/>
<proteinExistence type="predicted"/>
<feature type="region of interest" description="Disordered" evidence="1">
    <location>
        <begin position="69"/>
        <end position="93"/>
    </location>
</feature>
<sequence>DKQPKTQATDDAAAARAEAQALRLQNSQQAALIQQLQGENSSLQQRLSETQDRLLRHEDSLQSLQQAVQALQAAQTAPAPAAPEPAPAPAQRVPRMQAAAVVPVLRPDSADVPMTYASATRNGLTAEQMEVIKAMKPPPRPFRARRDQQASDSNTPTVRVYFGNMQSCPLGLLKTRLRALRIRTSAIPNFAFVGKSICELLVEASYKDELIAKMEQFTFRHLPNYDPAVPQDPNVTEEVRVRLQEAYAARLRKTAGTTTRPVVRQVFLQMMNASNIPIPEDLADNTTATTLVQGTTEEMPLAPEATAQSHAEDTARDQQPTSDGNVTSSDASAPIPTSSNE</sequence>
<dbReference type="EMBL" id="JAAAHY010003094">
    <property type="protein sequence ID" value="KAF9943574.1"/>
    <property type="molecule type" value="Genomic_DNA"/>
</dbReference>
<keyword evidence="3" id="KW-1185">Reference proteome</keyword>
<name>A0A9P6IR41_MORAP</name>
<dbReference type="OrthoDB" id="2444127at2759"/>
<feature type="compositionally biased region" description="Low complexity" evidence="1">
    <location>
        <begin position="69"/>
        <end position="79"/>
    </location>
</feature>
<evidence type="ECO:0000256" key="1">
    <source>
        <dbReference type="SAM" id="MobiDB-lite"/>
    </source>
</evidence>
<protein>
    <submittedName>
        <fullName evidence="2">Uncharacterized protein</fullName>
    </submittedName>
</protein>
<evidence type="ECO:0000313" key="3">
    <source>
        <dbReference type="Proteomes" id="UP000738359"/>
    </source>
</evidence>
<accession>A0A9P6IR41</accession>